<evidence type="ECO:0000313" key="2">
    <source>
        <dbReference type="EMBL" id="KIM21734.1"/>
    </source>
</evidence>
<protein>
    <submittedName>
        <fullName evidence="2">Uncharacterized protein</fullName>
    </submittedName>
</protein>
<organism evidence="2 3">
    <name type="scientific">Serendipita vermifera MAFF 305830</name>
    <dbReference type="NCBI Taxonomy" id="933852"/>
    <lineage>
        <taxon>Eukaryota</taxon>
        <taxon>Fungi</taxon>
        <taxon>Dikarya</taxon>
        <taxon>Basidiomycota</taxon>
        <taxon>Agaricomycotina</taxon>
        <taxon>Agaricomycetes</taxon>
        <taxon>Sebacinales</taxon>
        <taxon>Serendipitaceae</taxon>
        <taxon>Serendipita</taxon>
    </lineage>
</organism>
<dbReference type="EMBL" id="KN824373">
    <property type="protein sequence ID" value="KIM21734.1"/>
    <property type="molecule type" value="Genomic_DNA"/>
</dbReference>
<dbReference type="Proteomes" id="UP000054097">
    <property type="component" value="Unassembled WGS sequence"/>
</dbReference>
<keyword evidence="3" id="KW-1185">Reference proteome</keyword>
<name>A0A0C3ANW3_SERVB</name>
<feature type="region of interest" description="Disordered" evidence="1">
    <location>
        <begin position="75"/>
        <end position="108"/>
    </location>
</feature>
<proteinExistence type="predicted"/>
<reference evidence="2 3" key="1">
    <citation type="submission" date="2014-04" db="EMBL/GenBank/DDBJ databases">
        <authorList>
            <consortium name="DOE Joint Genome Institute"/>
            <person name="Kuo A."/>
            <person name="Zuccaro A."/>
            <person name="Kohler A."/>
            <person name="Nagy L.G."/>
            <person name="Floudas D."/>
            <person name="Copeland A."/>
            <person name="Barry K.W."/>
            <person name="Cichocki N."/>
            <person name="Veneault-Fourrey C."/>
            <person name="LaButti K."/>
            <person name="Lindquist E.A."/>
            <person name="Lipzen A."/>
            <person name="Lundell T."/>
            <person name="Morin E."/>
            <person name="Murat C."/>
            <person name="Sun H."/>
            <person name="Tunlid A."/>
            <person name="Henrissat B."/>
            <person name="Grigoriev I.V."/>
            <person name="Hibbett D.S."/>
            <person name="Martin F."/>
            <person name="Nordberg H.P."/>
            <person name="Cantor M.N."/>
            <person name="Hua S.X."/>
        </authorList>
    </citation>
    <scope>NUCLEOTIDE SEQUENCE [LARGE SCALE GENOMIC DNA]</scope>
    <source>
        <strain evidence="2 3">MAFF 305830</strain>
    </source>
</reference>
<evidence type="ECO:0000256" key="1">
    <source>
        <dbReference type="SAM" id="MobiDB-lite"/>
    </source>
</evidence>
<dbReference type="HOGENOM" id="CLU_1321623_0_0_1"/>
<reference evidence="3" key="2">
    <citation type="submission" date="2015-01" db="EMBL/GenBank/DDBJ databases">
        <title>Evolutionary Origins and Diversification of the Mycorrhizal Mutualists.</title>
        <authorList>
            <consortium name="DOE Joint Genome Institute"/>
            <consortium name="Mycorrhizal Genomics Consortium"/>
            <person name="Kohler A."/>
            <person name="Kuo A."/>
            <person name="Nagy L.G."/>
            <person name="Floudas D."/>
            <person name="Copeland A."/>
            <person name="Barry K.W."/>
            <person name="Cichocki N."/>
            <person name="Veneault-Fourrey C."/>
            <person name="LaButti K."/>
            <person name="Lindquist E.A."/>
            <person name="Lipzen A."/>
            <person name="Lundell T."/>
            <person name="Morin E."/>
            <person name="Murat C."/>
            <person name="Riley R."/>
            <person name="Ohm R."/>
            <person name="Sun H."/>
            <person name="Tunlid A."/>
            <person name="Henrissat B."/>
            <person name="Grigoriev I.V."/>
            <person name="Hibbett D.S."/>
            <person name="Martin F."/>
        </authorList>
    </citation>
    <scope>NUCLEOTIDE SEQUENCE [LARGE SCALE GENOMIC DNA]</scope>
    <source>
        <strain evidence="3">MAFF 305830</strain>
    </source>
</reference>
<dbReference type="AlphaFoldDB" id="A0A0C3ANW3"/>
<evidence type="ECO:0000313" key="3">
    <source>
        <dbReference type="Proteomes" id="UP000054097"/>
    </source>
</evidence>
<dbReference type="OrthoDB" id="6105938at2759"/>
<accession>A0A0C3ANW3</accession>
<gene>
    <name evidence="2" type="ORF">M408DRAFT_301397</name>
</gene>
<sequence length="208" mass="22716">MVDKYIELQRANKDNAWLEEGAKWKERQTRKRTYEVLEQINETKATVSSDSEVTGFRDPRPALARLRAMMDSFPRSVPTPLLATAPEEPGSSRRSPAPALADGVGTGPILPTTELRVLDILGRTETSNRANRREATTASTATNSVLETLSDENPSATAVVGMVRGALDALARSQRETEDLMLQLEAELLGADENGLLQEEVLVPGEDT</sequence>